<dbReference type="Proteomes" id="UP001056120">
    <property type="component" value="Linkage Group LG15"/>
</dbReference>
<reference evidence="2" key="1">
    <citation type="journal article" date="2022" name="Mol. Ecol. Resour.">
        <title>The genomes of chicory, endive, great burdock and yacon provide insights into Asteraceae palaeo-polyploidization history and plant inulin production.</title>
        <authorList>
            <person name="Fan W."/>
            <person name="Wang S."/>
            <person name="Wang H."/>
            <person name="Wang A."/>
            <person name="Jiang F."/>
            <person name="Liu H."/>
            <person name="Zhao H."/>
            <person name="Xu D."/>
            <person name="Zhang Y."/>
        </authorList>
    </citation>
    <scope>NUCLEOTIDE SEQUENCE [LARGE SCALE GENOMIC DNA]</scope>
    <source>
        <strain evidence="2">cv. Yunnan</strain>
    </source>
</reference>
<keyword evidence="2" id="KW-1185">Reference proteome</keyword>
<protein>
    <submittedName>
        <fullName evidence="1">Uncharacterized protein</fullName>
    </submittedName>
</protein>
<accession>A0ACB9G498</accession>
<comment type="caution">
    <text evidence="1">The sequence shown here is derived from an EMBL/GenBank/DDBJ whole genome shotgun (WGS) entry which is preliminary data.</text>
</comment>
<name>A0ACB9G498_9ASTR</name>
<reference evidence="1 2" key="2">
    <citation type="journal article" date="2022" name="Mol. Ecol. Resour.">
        <title>The genomes of chicory, endive, great burdock and yacon provide insights into Asteraceae paleo-polyploidization history and plant inulin production.</title>
        <authorList>
            <person name="Fan W."/>
            <person name="Wang S."/>
            <person name="Wang H."/>
            <person name="Wang A."/>
            <person name="Jiang F."/>
            <person name="Liu H."/>
            <person name="Zhao H."/>
            <person name="Xu D."/>
            <person name="Zhang Y."/>
        </authorList>
    </citation>
    <scope>NUCLEOTIDE SEQUENCE [LARGE SCALE GENOMIC DNA]</scope>
    <source>
        <strain evidence="2">cv. Yunnan</strain>
        <tissue evidence="1">Leaves</tissue>
    </source>
</reference>
<organism evidence="1 2">
    <name type="scientific">Smallanthus sonchifolius</name>
    <dbReference type="NCBI Taxonomy" id="185202"/>
    <lineage>
        <taxon>Eukaryota</taxon>
        <taxon>Viridiplantae</taxon>
        <taxon>Streptophyta</taxon>
        <taxon>Embryophyta</taxon>
        <taxon>Tracheophyta</taxon>
        <taxon>Spermatophyta</taxon>
        <taxon>Magnoliopsida</taxon>
        <taxon>eudicotyledons</taxon>
        <taxon>Gunneridae</taxon>
        <taxon>Pentapetalae</taxon>
        <taxon>asterids</taxon>
        <taxon>campanulids</taxon>
        <taxon>Asterales</taxon>
        <taxon>Asteraceae</taxon>
        <taxon>Asteroideae</taxon>
        <taxon>Heliantheae alliance</taxon>
        <taxon>Millerieae</taxon>
        <taxon>Smallanthus</taxon>
    </lineage>
</organism>
<dbReference type="EMBL" id="CM042032">
    <property type="protein sequence ID" value="KAI3777905.1"/>
    <property type="molecule type" value="Genomic_DNA"/>
</dbReference>
<evidence type="ECO:0000313" key="2">
    <source>
        <dbReference type="Proteomes" id="UP001056120"/>
    </source>
</evidence>
<evidence type="ECO:0000313" key="1">
    <source>
        <dbReference type="EMBL" id="KAI3777905.1"/>
    </source>
</evidence>
<proteinExistence type="predicted"/>
<sequence>MLTERKSRADGFSGDSRSNYSPAASNLDILNMNGNDERGIVPILNSSHSTVKIDSLCIKLGIMKEKDDAPKCRHFSIRGYVSGMREEGSRNLLPFTEELPPMEIPNFRYWRCQKCLQNSQTANASNETMLISMCDQCVFPPARSCPPRDLNGVAVLPFGEGTSGPKRVGSTNDDETILATLGADESQTSEEIPAKVKESNELKDNENPLKTSIVNQTTSQPIESSQQNDDYQNGLPRRRTQKVRLLKELLCGNTEIQQQKKENSSPSLASSSQIKRKLLHDHDHRLDHKKAKAFKEDAIAKTSVVEHSRNPGTREFGENTNKYEWNKHGTQRSSILGKVNSDAVTAWRSIFSDIGRPDNRVPPTYGVSKSRGTEPYSNFMNPLKSDKKVNSSKKITSNPIKDHFFVEDSRRMKDNSRSQAEVGLDLSLNYDARSHIRSQPSILKQPLSQEYTRNSRFSLGESSNFPHRIPSASKSKEISVHEKRIYTQFPYCSGHQKLDFSDPYKRNIGVKGYSEFTRPNNHQRQEKMLSIGRSDEHEIIELMARNQYERNLCEANNGIISSFHKLNMNEGMTSPPHEYLTMIRPSSSIATSANAGPMRNPPGSFFHQDQVSSFMMNQKKPLNCVWISDSRSQRRYDSHYHYASNGNNKKPQTYLYNPTNMQLHEAFNKYNNGGNQNEAASMQLGQTYAKCSEKDKGKNMMDLDLNLVAPNVVEEHNNLEPFDLNPNRMCSFDSSYSNETIPAMQLLSLMDAGKSSQPFSLTSQPFITKPKPKPISICYSHCSSTVTEKTNPLVNPVGSSFFGVFQTGQNIKLTSSHGQQVYHKLQEEKSRGTSLASVRCRPEDSYAFPLPWHASEGKFYIRECFWTKKSKKSHEACILNLFEMILWSNFMHNKKRGIIVLQSRLVVRIIWDMNVSLTKLSCDCLYGRLGLSQTLSASTSKFHLQRPEFQSPPSTGDRLTGPPPLQSPSSGESILQTLGVWRPPHAAPLTSDLLTLQSPPPTSAPDFNGHSGCKYQQL</sequence>
<gene>
    <name evidence="1" type="ORF">L1987_47708</name>
</gene>